<feature type="binding site" evidence="4">
    <location>
        <position position="69"/>
    </location>
    <ligand>
        <name>Zn(2+)</name>
        <dbReference type="ChEBI" id="CHEBI:29105"/>
    </ligand>
</feature>
<dbReference type="SUPFAM" id="SSF55154">
    <property type="entry name" value="CYTH-like phosphatases"/>
    <property type="match status" value="1"/>
</dbReference>
<feature type="binding site" evidence="4">
    <location>
        <position position="306"/>
    </location>
    <ligand>
        <name>Zn(2+)</name>
        <dbReference type="ChEBI" id="CHEBI:29105"/>
    </ligand>
</feature>
<dbReference type="SUPFAM" id="SSF51338">
    <property type="entry name" value="Composite domain of metallo-dependent hydrolases"/>
    <property type="match status" value="1"/>
</dbReference>
<feature type="binding site" evidence="4">
    <location>
        <position position="71"/>
    </location>
    <ligand>
        <name>Zn(2+)</name>
        <dbReference type="ChEBI" id="CHEBI:29105"/>
    </ligand>
</feature>
<dbReference type="FunFam" id="3.20.20.140:FF:000014">
    <property type="entry name" value="5-methylthioadenosine/S-adenosylhomocysteine deaminase"/>
    <property type="match status" value="1"/>
</dbReference>
<comment type="catalytic activity">
    <reaction evidence="4">
        <text>S-adenosyl-L-homocysteine + H2O + H(+) = S-inosyl-L-homocysteine + NH4(+)</text>
        <dbReference type="Rhea" id="RHEA:20716"/>
        <dbReference type="ChEBI" id="CHEBI:15377"/>
        <dbReference type="ChEBI" id="CHEBI:15378"/>
        <dbReference type="ChEBI" id="CHEBI:28938"/>
        <dbReference type="ChEBI" id="CHEBI:57856"/>
        <dbReference type="ChEBI" id="CHEBI:57985"/>
        <dbReference type="EC" id="3.5.4.28"/>
    </reaction>
</comment>
<keyword evidence="3 4" id="KW-0862">Zinc</keyword>
<feature type="binding site" evidence="4">
    <location>
        <position position="218"/>
    </location>
    <ligand>
        <name>Zn(2+)</name>
        <dbReference type="ChEBI" id="CHEBI:29105"/>
    </ligand>
</feature>
<comment type="catalytic activity">
    <reaction evidence="4">
        <text>S-methyl-5'-thioadenosine + H2O + H(+) = S-methyl-5'-thioinosine + NH4(+)</text>
        <dbReference type="Rhea" id="RHEA:25025"/>
        <dbReference type="ChEBI" id="CHEBI:15377"/>
        <dbReference type="ChEBI" id="CHEBI:15378"/>
        <dbReference type="ChEBI" id="CHEBI:17509"/>
        <dbReference type="ChEBI" id="CHEBI:28938"/>
        <dbReference type="ChEBI" id="CHEBI:48595"/>
        <dbReference type="EC" id="3.5.4.31"/>
    </reaction>
</comment>
<dbReference type="Pfam" id="PF01979">
    <property type="entry name" value="Amidohydro_1"/>
    <property type="match status" value="1"/>
</dbReference>
<feature type="binding site" evidence="4">
    <location>
        <position position="306"/>
    </location>
    <ligand>
        <name>substrate</name>
    </ligand>
</feature>
<dbReference type="OrthoDB" id="9807210at2"/>
<proteinExistence type="inferred from homology"/>
<dbReference type="GO" id="GO:0090614">
    <property type="term" value="F:5'-methylthioadenosine deaminase activity"/>
    <property type="evidence" value="ECO:0007669"/>
    <property type="project" value="UniProtKB-UniRule"/>
</dbReference>
<dbReference type="InterPro" id="IPR006680">
    <property type="entry name" value="Amidohydro-rel"/>
</dbReference>
<dbReference type="PANTHER" id="PTHR43794">
    <property type="entry name" value="AMINOHYDROLASE SSNA-RELATED"/>
    <property type="match status" value="1"/>
</dbReference>
<evidence type="ECO:0000259" key="5">
    <source>
        <dbReference type="Pfam" id="PF01979"/>
    </source>
</evidence>
<keyword evidence="7" id="KW-1185">Reference proteome</keyword>
<accession>A0A0P6XQ18</accession>
<evidence type="ECO:0000313" key="7">
    <source>
        <dbReference type="Proteomes" id="UP000050544"/>
    </source>
</evidence>
<reference evidence="6 7" key="1">
    <citation type="submission" date="2015-07" db="EMBL/GenBank/DDBJ databases">
        <title>Whole genome sequence of Thermanaerothrix daxensis DSM 23592.</title>
        <authorList>
            <person name="Hemp J."/>
            <person name="Ward L.M."/>
            <person name="Pace L.A."/>
            <person name="Fischer W.W."/>
        </authorList>
    </citation>
    <scope>NUCLEOTIDE SEQUENCE [LARGE SCALE GENOMIC DNA]</scope>
    <source>
        <strain evidence="6 7">GNS-1</strain>
    </source>
</reference>
<dbReference type="Proteomes" id="UP000050544">
    <property type="component" value="Unassembled WGS sequence"/>
</dbReference>
<organism evidence="6 7">
    <name type="scientific">Thermanaerothrix daxensis</name>
    <dbReference type="NCBI Taxonomy" id="869279"/>
    <lineage>
        <taxon>Bacteria</taxon>
        <taxon>Bacillati</taxon>
        <taxon>Chloroflexota</taxon>
        <taxon>Anaerolineae</taxon>
        <taxon>Anaerolineales</taxon>
        <taxon>Anaerolineaceae</taxon>
        <taxon>Thermanaerothrix</taxon>
    </lineage>
</organism>
<dbReference type="CDD" id="cd01298">
    <property type="entry name" value="ATZ_TRZ_like"/>
    <property type="match status" value="1"/>
</dbReference>
<dbReference type="Gene3D" id="2.40.320.10">
    <property type="entry name" value="Hypothetical Protein Pfu-838710-001"/>
    <property type="match status" value="1"/>
</dbReference>
<dbReference type="InterPro" id="IPR032466">
    <property type="entry name" value="Metal_Hydrolase"/>
</dbReference>
<keyword evidence="1 4" id="KW-0479">Metal-binding</keyword>
<dbReference type="GO" id="GO:0046872">
    <property type="term" value="F:metal ion binding"/>
    <property type="evidence" value="ECO:0007669"/>
    <property type="project" value="UniProtKB-KW"/>
</dbReference>
<gene>
    <name evidence="4" type="primary">mtaD</name>
    <name evidence="6" type="ORF">SE15_06025</name>
</gene>
<dbReference type="PATRIC" id="fig|869279.4.peg.1211"/>
<comment type="function">
    <text evidence="4">Catalyzes the deamination of 5-methylthioadenosine and S-adenosyl-L-homocysteine into 5-methylthioinosine and S-inosyl-L-homocysteine, respectively. Is also able to deaminate adenosine.</text>
</comment>
<comment type="similarity">
    <text evidence="4">Belongs to the metallo-dependent hydrolases superfamily. MTA/SAH deaminase family.</text>
</comment>
<comment type="caution">
    <text evidence="4">Lacks conserved residue(s) required for the propagation of feature annotation.</text>
</comment>
<dbReference type="PANTHER" id="PTHR43794:SF11">
    <property type="entry name" value="AMIDOHYDROLASE-RELATED DOMAIN-CONTAINING PROTEIN"/>
    <property type="match status" value="1"/>
</dbReference>
<dbReference type="InterPro" id="IPR011059">
    <property type="entry name" value="Metal-dep_hydrolase_composite"/>
</dbReference>
<name>A0A0P6XQ18_9CHLR</name>
<dbReference type="EC" id="3.5.4.28" evidence="4"/>
<evidence type="ECO:0000256" key="2">
    <source>
        <dbReference type="ARBA" id="ARBA00022801"/>
    </source>
</evidence>
<dbReference type="STRING" id="869279.SE15_06025"/>
<dbReference type="InterPro" id="IPR050287">
    <property type="entry name" value="MTA/SAH_deaminase"/>
</dbReference>
<feature type="binding site" evidence="4">
    <location>
        <position position="98"/>
    </location>
    <ligand>
        <name>substrate</name>
    </ligand>
</feature>
<dbReference type="EC" id="3.5.4.31" evidence="4"/>
<comment type="caution">
    <text evidence="6">The sequence shown here is derived from an EMBL/GenBank/DDBJ whole genome shotgun (WGS) entry which is preliminary data.</text>
</comment>
<dbReference type="InterPro" id="IPR033469">
    <property type="entry name" value="CYTH-like_dom_sf"/>
</dbReference>
<dbReference type="InterPro" id="IPR023512">
    <property type="entry name" value="Deaminase_MtaD/DadD"/>
</dbReference>
<dbReference type="GO" id="GO:0050270">
    <property type="term" value="F:S-adenosylhomocysteine deaminase activity"/>
    <property type="evidence" value="ECO:0007669"/>
    <property type="project" value="UniProtKB-UniRule"/>
</dbReference>
<evidence type="ECO:0000256" key="1">
    <source>
        <dbReference type="ARBA" id="ARBA00022723"/>
    </source>
</evidence>
<sequence>MQTADLILRNAIVLTMDDMFHAYEPGALAIRGDTILAVGPENEILTQYTSLQVIDCQGKVLMPGLINAHTHVPMTLLRGLADDLRLDVWLLGYMMPVEREFVSPDFVHLGTQIACAEMIRSGVTTFADMYYFEDEVARTTAEIGMRAVCAETVLKFPTPDAQSFEEALAYTREFIQRWKGHPLITPAVGPHAPYTCTAEMLQAAAELAMEFDVPLHIHVSETQQEVETMRLEQGMPVVPYIKKQNVLQAKVIAAHCVHIDEGEIRTLVHHNTGVAHNPSSNLKLASGIAPVKRMLELGVNVGIGTDGPASNNDLDMFEEMRLASFLAKGASGDPTALPARQTLAMATRLGAKALHLGHLVGSLEPGKRADLILVDLRALHNSPRFRRDSQSIYAQLIYAAKSTDVTDVMVNGRWLMRDRELLRLNEADLIRASLDYARRIDVFLIQREQSLLSKLLALGEETAEEESFEVQAKVMVEDPTAIRQTIESHPAIEILRRRHYQEYDTYFLFDPPENSRLRFREDHFVEEDGRVSRVRTRLTLIGPSREGQFPKQVLLSRSRYLATATHSLRFYREYFKPQQIIEIEKERYRYLVRFQGTEFFINVDSVTHPPLGNFLEVKSRTWSRKDAEQKSQRMVDLIQLLGASPENTISQDYIEMILESNPSHQS</sequence>
<feature type="binding site" evidence="4">
    <location>
        <position position="221"/>
    </location>
    <ligand>
        <name>substrate</name>
    </ligand>
</feature>
<keyword evidence="2 4" id="KW-0378">Hydrolase</keyword>
<feature type="domain" description="Amidohydrolase-related" evidence="5">
    <location>
        <begin position="60"/>
        <end position="414"/>
    </location>
</feature>
<evidence type="ECO:0000313" key="6">
    <source>
        <dbReference type="EMBL" id="KPL84613.1"/>
    </source>
</evidence>
<evidence type="ECO:0000256" key="3">
    <source>
        <dbReference type="ARBA" id="ARBA00022833"/>
    </source>
</evidence>
<dbReference type="Gene3D" id="2.30.40.10">
    <property type="entry name" value="Urease, subunit C, domain 1"/>
    <property type="match status" value="1"/>
</dbReference>
<dbReference type="AlphaFoldDB" id="A0A0P6XQ18"/>
<protein>
    <recommendedName>
        <fullName evidence="4">5-methylthioadenosine/S-adenosylhomocysteine deaminase</fullName>
        <shortName evidence="4">MTA/SAH deaminase</shortName>
        <ecNumber evidence="4">3.5.4.28</ecNumber>
        <ecNumber evidence="4">3.5.4.31</ecNumber>
    </recommendedName>
</protein>
<dbReference type="HAMAP" id="MF_01281">
    <property type="entry name" value="MTA_SAH_deamin"/>
    <property type="match status" value="1"/>
</dbReference>
<evidence type="ECO:0000256" key="4">
    <source>
        <dbReference type="HAMAP-Rule" id="MF_01281"/>
    </source>
</evidence>
<dbReference type="EMBL" id="LGKO01000002">
    <property type="protein sequence ID" value="KPL84613.1"/>
    <property type="molecule type" value="Genomic_DNA"/>
</dbReference>
<dbReference type="Gene3D" id="3.20.20.140">
    <property type="entry name" value="Metal-dependent hydrolases"/>
    <property type="match status" value="1"/>
</dbReference>
<dbReference type="SUPFAM" id="SSF51556">
    <property type="entry name" value="Metallo-dependent hydrolases"/>
    <property type="match status" value="1"/>
</dbReference>
<dbReference type="RefSeq" id="WP_054521164.1">
    <property type="nucleotide sequence ID" value="NZ_LGKO01000002.1"/>
</dbReference>
<feature type="binding site" evidence="4">
    <location>
        <position position="191"/>
    </location>
    <ligand>
        <name>substrate</name>
    </ligand>
</feature>
<comment type="cofactor">
    <cofactor evidence="4">
        <name>Zn(2+)</name>
        <dbReference type="ChEBI" id="CHEBI:29105"/>
    </cofactor>
    <text evidence="4">Binds 1 zinc ion per subunit.</text>
</comment>